<dbReference type="Proteomes" id="UP000548707">
    <property type="component" value="Unassembled WGS sequence"/>
</dbReference>
<dbReference type="AlphaFoldDB" id="A0AB36CV70"/>
<name>A0AB36CV70_9PSED</name>
<accession>A0AB36CV70</accession>
<reference evidence="1 2" key="1">
    <citation type="journal article" date="2020" name="Front. Microbiol.">
        <title>Genetic Organization of the aprX-lipA2 Operon Affects the Proteolytic Potential of Pseudomonas Species in Milk.</title>
        <authorList>
            <person name="Maier C."/>
            <person name="Huptas C."/>
            <person name="von Neubeck M."/>
            <person name="Scherer S."/>
            <person name="Wenning M."/>
            <person name="Lucking G."/>
        </authorList>
    </citation>
    <scope>NUCLEOTIDE SEQUENCE [LARGE SCALE GENOMIC DNA]</scope>
    <source>
        <strain evidence="1 2">WS 5114</strain>
    </source>
</reference>
<protein>
    <submittedName>
        <fullName evidence="1">Uncharacterized protein</fullName>
    </submittedName>
</protein>
<organism evidence="1 2">
    <name type="scientific">Pseudomonas mandelii</name>
    <dbReference type="NCBI Taxonomy" id="75612"/>
    <lineage>
        <taxon>Bacteria</taxon>
        <taxon>Pseudomonadati</taxon>
        <taxon>Pseudomonadota</taxon>
        <taxon>Gammaproteobacteria</taxon>
        <taxon>Pseudomonadales</taxon>
        <taxon>Pseudomonadaceae</taxon>
        <taxon>Pseudomonas</taxon>
    </lineage>
</organism>
<dbReference type="EMBL" id="JAAQXV010000003">
    <property type="protein sequence ID" value="NMZ79728.1"/>
    <property type="molecule type" value="Genomic_DNA"/>
</dbReference>
<sequence>MYTTDTLGQFQAFLSIALELQNVAARFGLTILEGIEQVLKFFHRTLRFGLCLGFTGSCGVLQLGTGFVQFLLRFSALLFQFGEQFFSISQGLGTSVFQMIEQAARELLE</sequence>
<comment type="caution">
    <text evidence="1">The sequence shown here is derived from an EMBL/GenBank/DDBJ whole genome shotgun (WGS) entry which is preliminary data.</text>
</comment>
<proteinExistence type="predicted"/>
<gene>
    <name evidence="1" type="ORF">HBO26_10525</name>
</gene>
<evidence type="ECO:0000313" key="2">
    <source>
        <dbReference type="Proteomes" id="UP000548707"/>
    </source>
</evidence>
<evidence type="ECO:0000313" key="1">
    <source>
        <dbReference type="EMBL" id="NMZ79728.1"/>
    </source>
</evidence>